<protein>
    <recommendedName>
        <fullName evidence="4">Secreted protein</fullName>
    </recommendedName>
</protein>
<comment type="caution">
    <text evidence="2">The sequence shown here is derived from an EMBL/GenBank/DDBJ whole genome shotgun (WGS) entry which is preliminary data.</text>
</comment>
<feature type="chain" id="PRO_5031432639" description="Secreted protein" evidence="1">
    <location>
        <begin position="32"/>
        <end position="134"/>
    </location>
</feature>
<reference evidence="2 3" key="1">
    <citation type="submission" date="2020-07" db="EMBL/GenBank/DDBJ databases">
        <title>Sequencing the genomes of 1000 actinobacteria strains.</title>
        <authorList>
            <person name="Klenk H.-P."/>
        </authorList>
    </citation>
    <scope>NUCLEOTIDE SEQUENCE [LARGE SCALE GENOMIC DNA]</scope>
    <source>
        <strain evidence="2 3">DSM 44442</strain>
    </source>
</reference>
<sequence length="134" mass="14788">MAYEGTLRTVTATLLCALALGAAPPAAVAHAADTRQDGAGEREGFSPRRYYTTWRDSRSYWSQDTRYATGGWLWAGRNAFFCQIEGEPHSDGQGRMTTWWVLTDDSVGNLDVFVSATALRVAEPWKPVDGLPRC</sequence>
<evidence type="ECO:0008006" key="4">
    <source>
        <dbReference type="Google" id="ProtNLM"/>
    </source>
</evidence>
<evidence type="ECO:0000313" key="3">
    <source>
        <dbReference type="Proteomes" id="UP000572051"/>
    </source>
</evidence>
<organism evidence="2 3">
    <name type="scientific">Nocardiopsis aegyptia</name>
    <dbReference type="NCBI Taxonomy" id="220378"/>
    <lineage>
        <taxon>Bacteria</taxon>
        <taxon>Bacillati</taxon>
        <taxon>Actinomycetota</taxon>
        <taxon>Actinomycetes</taxon>
        <taxon>Streptosporangiales</taxon>
        <taxon>Nocardiopsidaceae</taxon>
        <taxon>Nocardiopsis</taxon>
    </lineage>
</organism>
<dbReference type="RefSeq" id="WP_179826258.1">
    <property type="nucleotide sequence ID" value="NZ_JACCFS010000001.1"/>
</dbReference>
<name>A0A7Z0EQE4_9ACTN</name>
<proteinExistence type="predicted"/>
<evidence type="ECO:0000313" key="2">
    <source>
        <dbReference type="EMBL" id="NYJ36389.1"/>
    </source>
</evidence>
<dbReference type="Proteomes" id="UP000572051">
    <property type="component" value="Unassembled WGS sequence"/>
</dbReference>
<accession>A0A7Z0EQE4</accession>
<keyword evidence="3" id="KW-1185">Reference proteome</keyword>
<dbReference type="AlphaFoldDB" id="A0A7Z0EQE4"/>
<feature type="signal peptide" evidence="1">
    <location>
        <begin position="1"/>
        <end position="31"/>
    </location>
</feature>
<gene>
    <name evidence="2" type="ORF">HNR10_004270</name>
</gene>
<keyword evidence="1" id="KW-0732">Signal</keyword>
<evidence type="ECO:0000256" key="1">
    <source>
        <dbReference type="SAM" id="SignalP"/>
    </source>
</evidence>
<dbReference type="EMBL" id="JACCFS010000001">
    <property type="protein sequence ID" value="NYJ36389.1"/>
    <property type="molecule type" value="Genomic_DNA"/>
</dbReference>